<gene>
    <name evidence="1" type="ORF">L798_07365</name>
</gene>
<evidence type="ECO:0000313" key="1">
    <source>
        <dbReference type="EMBL" id="KDR18547.1"/>
    </source>
</evidence>
<proteinExistence type="predicted"/>
<dbReference type="Proteomes" id="UP000027135">
    <property type="component" value="Unassembled WGS sequence"/>
</dbReference>
<organism evidence="1 2">
    <name type="scientific">Zootermopsis nevadensis</name>
    <name type="common">Dampwood termite</name>
    <dbReference type="NCBI Taxonomy" id="136037"/>
    <lineage>
        <taxon>Eukaryota</taxon>
        <taxon>Metazoa</taxon>
        <taxon>Ecdysozoa</taxon>
        <taxon>Arthropoda</taxon>
        <taxon>Hexapoda</taxon>
        <taxon>Insecta</taxon>
        <taxon>Pterygota</taxon>
        <taxon>Neoptera</taxon>
        <taxon>Polyneoptera</taxon>
        <taxon>Dictyoptera</taxon>
        <taxon>Blattodea</taxon>
        <taxon>Blattoidea</taxon>
        <taxon>Termitoidae</taxon>
        <taxon>Termopsidae</taxon>
        <taxon>Zootermopsis</taxon>
    </lineage>
</organism>
<name>A0A067R7V1_ZOONE</name>
<reference evidence="1 2" key="1">
    <citation type="journal article" date="2014" name="Nat. Commun.">
        <title>Molecular traces of alternative social organization in a termite genome.</title>
        <authorList>
            <person name="Terrapon N."/>
            <person name="Li C."/>
            <person name="Robertson H.M."/>
            <person name="Ji L."/>
            <person name="Meng X."/>
            <person name="Booth W."/>
            <person name="Chen Z."/>
            <person name="Childers C.P."/>
            <person name="Glastad K.M."/>
            <person name="Gokhale K."/>
            <person name="Gowin J."/>
            <person name="Gronenberg W."/>
            <person name="Hermansen R.A."/>
            <person name="Hu H."/>
            <person name="Hunt B.G."/>
            <person name="Huylmans A.K."/>
            <person name="Khalil S.M."/>
            <person name="Mitchell R.D."/>
            <person name="Munoz-Torres M.C."/>
            <person name="Mustard J.A."/>
            <person name="Pan H."/>
            <person name="Reese J.T."/>
            <person name="Scharf M.E."/>
            <person name="Sun F."/>
            <person name="Vogel H."/>
            <person name="Xiao J."/>
            <person name="Yang W."/>
            <person name="Yang Z."/>
            <person name="Yang Z."/>
            <person name="Zhou J."/>
            <person name="Zhu J."/>
            <person name="Brent C.S."/>
            <person name="Elsik C.G."/>
            <person name="Goodisman M.A."/>
            <person name="Liberles D.A."/>
            <person name="Roe R.M."/>
            <person name="Vargo E.L."/>
            <person name="Vilcinskas A."/>
            <person name="Wang J."/>
            <person name="Bornberg-Bauer E."/>
            <person name="Korb J."/>
            <person name="Zhang G."/>
            <person name="Liebig J."/>
        </authorList>
    </citation>
    <scope>NUCLEOTIDE SEQUENCE [LARGE SCALE GENOMIC DNA]</scope>
    <source>
        <tissue evidence="1">Whole organism</tissue>
    </source>
</reference>
<evidence type="ECO:0000313" key="2">
    <source>
        <dbReference type="Proteomes" id="UP000027135"/>
    </source>
</evidence>
<protein>
    <submittedName>
        <fullName evidence="1">Uncharacterized protein</fullName>
    </submittedName>
</protein>
<sequence>MPSAGKNKNDKKHLTYAMLRSTQSDSVHTKVCIASHNETRPALTKLNTRSVEVGKVYQSAQEKPP</sequence>
<dbReference type="AlphaFoldDB" id="A0A067R7V1"/>
<dbReference type="EMBL" id="KK852683">
    <property type="protein sequence ID" value="KDR18547.1"/>
    <property type="molecule type" value="Genomic_DNA"/>
</dbReference>
<keyword evidence="2" id="KW-1185">Reference proteome</keyword>
<accession>A0A067R7V1</accession>
<dbReference type="InParanoid" id="A0A067R7V1"/>